<reference evidence="9 10" key="1">
    <citation type="journal article" date="2017" name="Int. J. Syst. Evol. Microbiol.">
        <title>Marinicauda algicola sp. nov., isolated from a marine red alga Rhodosorus marinus.</title>
        <authorList>
            <person name="Jeong S.E."/>
            <person name="Jeon S.H."/>
            <person name="Chun B.H."/>
            <person name="Kim D.W."/>
            <person name="Jeon C.O."/>
        </authorList>
    </citation>
    <scope>NUCLEOTIDE SEQUENCE [LARGE SCALE GENOMIC DNA]</scope>
    <source>
        <strain evidence="9 10">JCM 31718</strain>
    </source>
</reference>
<dbReference type="GO" id="GO:0006508">
    <property type="term" value="P:proteolysis"/>
    <property type="evidence" value="ECO:0007669"/>
    <property type="project" value="UniProtKB-KW"/>
</dbReference>
<keyword evidence="3 6" id="KW-0812">Transmembrane</keyword>
<dbReference type="Pfam" id="PF01145">
    <property type="entry name" value="Band_7"/>
    <property type="match status" value="1"/>
</dbReference>
<feature type="domain" description="Band 7" evidence="8">
    <location>
        <begin position="91"/>
        <end position="264"/>
    </location>
</feature>
<dbReference type="NCBIfam" id="TIGR01933">
    <property type="entry name" value="hflK"/>
    <property type="match status" value="1"/>
</dbReference>
<dbReference type="InterPro" id="IPR020980">
    <property type="entry name" value="Membrane_HflK_N"/>
</dbReference>
<comment type="subunit">
    <text evidence="6">HflC and HflK may interact to form a multimeric complex.</text>
</comment>
<dbReference type="PANTHER" id="PTHR43327:SF2">
    <property type="entry name" value="MODULATOR OF FTSH PROTEASE HFLK"/>
    <property type="match status" value="1"/>
</dbReference>
<dbReference type="SMART" id="SM00244">
    <property type="entry name" value="PHB"/>
    <property type="match status" value="1"/>
</dbReference>
<dbReference type="RefSeq" id="WP_135996111.1">
    <property type="nucleotide sequence ID" value="NZ_CP071057.1"/>
</dbReference>
<name>A0A4S2GYR2_9PROT</name>
<evidence type="ECO:0000256" key="4">
    <source>
        <dbReference type="ARBA" id="ARBA00022989"/>
    </source>
</evidence>
<dbReference type="GO" id="GO:0016020">
    <property type="term" value="C:membrane"/>
    <property type="evidence" value="ECO:0007669"/>
    <property type="project" value="UniProtKB-SubCell"/>
</dbReference>
<dbReference type="InterPro" id="IPR050710">
    <property type="entry name" value="Band7/mec-2_domain"/>
</dbReference>
<dbReference type="PANTHER" id="PTHR43327">
    <property type="entry name" value="STOMATIN-LIKE PROTEIN 2, MITOCHONDRIAL"/>
    <property type="match status" value="1"/>
</dbReference>
<evidence type="ECO:0000256" key="5">
    <source>
        <dbReference type="ARBA" id="ARBA00023136"/>
    </source>
</evidence>
<dbReference type="GO" id="GO:0008233">
    <property type="term" value="F:peptidase activity"/>
    <property type="evidence" value="ECO:0007669"/>
    <property type="project" value="UniProtKB-KW"/>
</dbReference>
<comment type="subcellular location">
    <subcellularLocation>
        <location evidence="1">Membrane</location>
        <topology evidence="1">Single-pass membrane protein</topology>
    </subcellularLocation>
</comment>
<keyword evidence="9" id="KW-0645">Protease</keyword>
<evidence type="ECO:0000256" key="6">
    <source>
        <dbReference type="RuleBase" id="RU364113"/>
    </source>
</evidence>
<evidence type="ECO:0000256" key="3">
    <source>
        <dbReference type="ARBA" id="ARBA00022692"/>
    </source>
</evidence>
<comment type="similarity">
    <text evidence="2 6">Belongs to the band 7/mec-2 family. HflK subfamily.</text>
</comment>
<sequence>MPWNDNAGGGGGGPWGSGGGRKDDNNPWGRGPGGGRGRGPGGEPDLEDLIRNLQDRLRGLFGGGKGKGGKGGGIGIGVIAAGLLAVWVGATGWYIVAPNEAGVVLRFGEYDRTTTPGFKLKLPYPIEQVRLPEVTTTQSVQIGSDQRGVTMLTEDENIVDLGFTVQWRVKYGPDFPDGVRNYLFNVRDVDGAVRAVAESAMREVVGTTALEPIITQGRVEVSQRTRQLMQEVLDEYEAGVQILNVNLQRAQAPEQVIDAFRDVDAAAQDAERMRLEATAYANSVIPQARGEAARLIQSAQGYRESVIAEAQGQADRFVAIYQEYAQAPEVTRRRMYLETMERVLGGSELIILDQQGGAVPYLPLDRLGRDRVLPDQTTSGSNTGGR</sequence>
<dbReference type="Gene3D" id="3.30.479.30">
    <property type="entry name" value="Band 7 domain"/>
    <property type="match status" value="1"/>
</dbReference>
<protein>
    <recommendedName>
        <fullName evidence="6">Protein HflK</fullName>
    </recommendedName>
</protein>
<dbReference type="InterPro" id="IPR001107">
    <property type="entry name" value="Band_7"/>
</dbReference>
<gene>
    <name evidence="9" type="primary">hflK</name>
    <name evidence="9" type="ORF">E5163_10595</name>
</gene>
<organism evidence="9 10">
    <name type="scientific">Marinicauda algicola</name>
    <dbReference type="NCBI Taxonomy" id="2029849"/>
    <lineage>
        <taxon>Bacteria</taxon>
        <taxon>Pseudomonadati</taxon>
        <taxon>Pseudomonadota</taxon>
        <taxon>Alphaproteobacteria</taxon>
        <taxon>Maricaulales</taxon>
        <taxon>Maricaulaceae</taxon>
        <taxon>Marinicauda</taxon>
    </lineage>
</organism>
<keyword evidence="5 6" id="KW-0472">Membrane</keyword>
<comment type="caution">
    <text evidence="9">The sequence shown here is derived from an EMBL/GenBank/DDBJ whole genome shotgun (WGS) entry which is preliminary data.</text>
</comment>
<dbReference type="CDD" id="cd03404">
    <property type="entry name" value="SPFH_HflK"/>
    <property type="match status" value="1"/>
</dbReference>
<evidence type="ECO:0000256" key="1">
    <source>
        <dbReference type="ARBA" id="ARBA00004167"/>
    </source>
</evidence>
<dbReference type="AlphaFoldDB" id="A0A4S2GYR2"/>
<accession>A0A4S2GYR2</accession>
<feature type="compositionally biased region" description="Gly residues" evidence="7">
    <location>
        <begin position="7"/>
        <end position="19"/>
    </location>
</feature>
<keyword evidence="9" id="KW-0378">Hydrolase</keyword>
<evidence type="ECO:0000256" key="2">
    <source>
        <dbReference type="ARBA" id="ARBA00006971"/>
    </source>
</evidence>
<evidence type="ECO:0000259" key="8">
    <source>
        <dbReference type="SMART" id="SM00244"/>
    </source>
</evidence>
<evidence type="ECO:0000313" key="9">
    <source>
        <dbReference type="EMBL" id="TGY88266.1"/>
    </source>
</evidence>
<dbReference type="Pfam" id="PF12221">
    <property type="entry name" value="HflK_N"/>
    <property type="match status" value="1"/>
</dbReference>
<dbReference type="OrthoDB" id="9779595at2"/>
<feature type="compositionally biased region" description="Gly residues" evidence="7">
    <location>
        <begin position="30"/>
        <end position="42"/>
    </location>
</feature>
<feature type="region of interest" description="Disordered" evidence="7">
    <location>
        <begin position="1"/>
        <end position="46"/>
    </location>
</feature>
<evidence type="ECO:0000313" key="10">
    <source>
        <dbReference type="Proteomes" id="UP000308054"/>
    </source>
</evidence>
<evidence type="ECO:0000256" key="7">
    <source>
        <dbReference type="SAM" id="MobiDB-lite"/>
    </source>
</evidence>
<dbReference type="SUPFAM" id="SSF117892">
    <property type="entry name" value="Band 7/SPFH domain"/>
    <property type="match status" value="1"/>
</dbReference>
<proteinExistence type="inferred from homology"/>
<keyword evidence="10" id="KW-1185">Reference proteome</keyword>
<dbReference type="EMBL" id="SRXW01000003">
    <property type="protein sequence ID" value="TGY88266.1"/>
    <property type="molecule type" value="Genomic_DNA"/>
</dbReference>
<dbReference type="Proteomes" id="UP000308054">
    <property type="component" value="Unassembled WGS sequence"/>
</dbReference>
<dbReference type="InterPro" id="IPR036013">
    <property type="entry name" value="Band_7/SPFH_dom_sf"/>
</dbReference>
<keyword evidence="4 6" id="KW-1133">Transmembrane helix</keyword>
<feature type="transmembrane region" description="Helical" evidence="6">
    <location>
        <begin position="74"/>
        <end position="96"/>
    </location>
</feature>
<dbReference type="InterPro" id="IPR010201">
    <property type="entry name" value="HflK"/>
</dbReference>
<comment type="function">
    <text evidence="6">HflC and HflK could encode or regulate a protease.</text>
</comment>